<dbReference type="CDD" id="cd03143">
    <property type="entry name" value="A4_beta-galactosidase_middle_domain"/>
    <property type="match status" value="1"/>
</dbReference>
<evidence type="ECO:0000313" key="2">
    <source>
        <dbReference type="EMBL" id="MBB3710909.1"/>
    </source>
</evidence>
<sequence>MMGWNVSRSRILVIAACVMGIALSGFYLMRQTASDPILLLPDPDSRDVHPGRELIVRFPKRVPDDVILKLQAHDGDLVDLDIRQDESDRIIIARPVEPLGWDESYEFCWKSEAGFLNSWRSERRGSCSQFRTMSKRSRAGSAEAPILVIEGADRPFSRYYAEILKAEGLNASAHVVADDFGSDDLSRRSVVILDTTHVPSTTWMALQGWVQKGGLLVLMRPGAELRQEWGLARAGEKSLTAAMMLPSPDTEISRGFNAEPLQVHGPIDSVPSNSPKNSDVLAHLARLDGTTLPLSALSVVPHGRGHVADFAFDLSRSIVLSRQGNPAWINEDRDGSKPVRANDLFYPDFLPLRYAEVPMADELQRLLVNLIIERAPIPLPRFWYLPRKLRAALIMTGDDHATVDGTRDMMFRLDELSAPGCRVDRWECLRASSYLTLPTKFHRQTALEFVEKGFELGVHVDTGCAERSKPAAFLKRISTEFQSFRSSYPELPPQRTHRLHCIVWQGWVDVPREERKSGIRLDLNYYLWPPDWIQGRQIFMNGSGFPMPYADLDGNALDVAQVATHLVNENLVPHHEGVSQLLDGALGPNQYFGAFATHFDYTDDYDQVLAEIALDRGVPLISADQMLQWLDGRNMSKFSSITFEAGNLEFTKHVPPGVEGAWALLPRQFKGLTLSRIECMGDRVEHVIQAIKGLDMAFFPATSGDCTARYLLASSNAKGPQRNGIAASFVETLE</sequence>
<evidence type="ECO:0000256" key="1">
    <source>
        <dbReference type="SAM" id="Phobius"/>
    </source>
</evidence>
<keyword evidence="1" id="KW-0472">Membrane</keyword>
<name>A0ABR6HKK0_9RHOB</name>
<gene>
    <name evidence="2" type="ORF">FHS00_000462</name>
</gene>
<dbReference type="EMBL" id="JACIBX010000001">
    <property type="protein sequence ID" value="MBB3710909.1"/>
    <property type="molecule type" value="Genomic_DNA"/>
</dbReference>
<feature type="transmembrane region" description="Helical" evidence="1">
    <location>
        <begin position="12"/>
        <end position="29"/>
    </location>
</feature>
<accession>A0ABR6HKK0</accession>
<reference evidence="2 3" key="1">
    <citation type="submission" date="2020-08" db="EMBL/GenBank/DDBJ databases">
        <title>Genomic Encyclopedia of Type Strains, Phase III (KMG-III): the genomes of soil and plant-associated and newly described type strains.</title>
        <authorList>
            <person name="Whitman W."/>
        </authorList>
    </citation>
    <scope>NUCLEOTIDE SEQUENCE [LARGE SCALE GENOMIC DNA]</scope>
    <source>
        <strain evidence="2 3">CECT 8572</strain>
    </source>
</reference>
<evidence type="ECO:0000313" key="3">
    <source>
        <dbReference type="Proteomes" id="UP000576152"/>
    </source>
</evidence>
<keyword evidence="1" id="KW-0812">Transmembrane</keyword>
<dbReference type="RefSeq" id="WP_183469471.1">
    <property type="nucleotide sequence ID" value="NZ_JACIBX010000001.1"/>
</dbReference>
<keyword evidence="1" id="KW-1133">Transmembrane helix</keyword>
<keyword evidence="3" id="KW-1185">Reference proteome</keyword>
<evidence type="ECO:0008006" key="4">
    <source>
        <dbReference type="Google" id="ProtNLM"/>
    </source>
</evidence>
<proteinExistence type="predicted"/>
<organism evidence="2 3">
    <name type="scientific">Limimaricola variabilis</name>
    <dbReference type="NCBI Taxonomy" id="1492771"/>
    <lineage>
        <taxon>Bacteria</taxon>
        <taxon>Pseudomonadati</taxon>
        <taxon>Pseudomonadota</taxon>
        <taxon>Alphaproteobacteria</taxon>
        <taxon>Rhodobacterales</taxon>
        <taxon>Paracoccaceae</taxon>
        <taxon>Limimaricola</taxon>
    </lineage>
</organism>
<dbReference type="Proteomes" id="UP000576152">
    <property type="component" value="Unassembled WGS sequence"/>
</dbReference>
<comment type="caution">
    <text evidence="2">The sequence shown here is derived from an EMBL/GenBank/DDBJ whole genome shotgun (WGS) entry which is preliminary data.</text>
</comment>
<protein>
    <recommendedName>
        <fullName evidence="4">NodB homology domain-containing protein</fullName>
    </recommendedName>
</protein>